<sequence length="292" mass="33714">MLRRIIPPLTSSVFAYGIHKDYQIKVKDLLNAIDPLKSSVKILVIDILRHVTASFTHSSCAIEGNTLTIQDTQVIWEKLKKNNLDILLEDRKLPLPGPRSLSDKPENEVFEIRNHLLATYLVSKFAELEREINLDDIKDINRVLLRDTPMEKFEWENVINYAGKFRKIEVMASHIQLTVYPHPQEVPALMKRFIEFRDEFIKNKSLHPLIIASRIFSSLNHVHPFVDGNGRVARSVIAYYLIHNGFPPIVFQDTKPGLLITCLYMAQAGHDLTFLYNLVLRSMINVLKSYQQ</sequence>
<dbReference type="SUPFAM" id="SSF140931">
    <property type="entry name" value="Fic-like"/>
    <property type="match status" value="1"/>
</dbReference>
<keyword evidence="6" id="KW-1185">Reference proteome</keyword>
<gene>
    <name evidence="5" type="ORF">C2G38_2262343</name>
</gene>
<dbReference type="PROSITE" id="PS51459">
    <property type="entry name" value="FIDO"/>
    <property type="match status" value="1"/>
</dbReference>
<evidence type="ECO:0000256" key="1">
    <source>
        <dbReference type="PIRSR" id="PIRSR640198-1"/>
    </source>
</evidence>
<evidence type="ECO:0000256" key="2">
    <source>
        <dbReference type="PIRSR" id="PIRSR640198-2"/>
    </source>
</evidence>
<evidence type="ECO:0000313" key="5">
    <source>
        <dbReference type="EMBL" id="RIB11166.1"/>
    </source>
</evidence>
<dbReference type="GO" id="GO:0005524">
    <property type="term" value="F:ATP binding"/>
    <property type="evidence" value="ECO:0007669"/>
    <property type="project" value="UniProtKB-KW"/>
</dbReference>
<keyword evidence="2" id="KW-0547">Nucleotide-binding</keyword>
<feature type="domain" description="Fido" evidence="4">
    <location>
        <begin position="132"/>
        <end position="281"/>
    </location>
</feature>
<feature type="active site" evidence="1">
    <location>
        <position position="223"/>
    </location>
</feature>
<feature type="binding site" evidence="2">
    <location>
        <begin position="227"/>
        <end position="234"/>
    </location>
    <ligand>
        <name>ATP</name>
        <dbReference type="ChEBI" id="CHEBI:30616"/>
    </ligand>
</feature>
<keyword evidence="2" id="KW-0067">ATP-binding</keyword>
<dbReference type="InterPro" id="IPR036597">
    <property type="entry name" value="Fido-like_dom_sf"/>
</dbReference>
<evidence type="ECO:0000313" key="6">
    <source>
        <dbReference type="Proteomes" id="UP000266673"/>
    </source>
</evidence>
<dbReference type="Gene3D" id="1.10.3290.10">
    <property type="entry name" value="Fido-like domain"/>
    <property type="match status" value="1"/>
</dbReference>
<dbReference type="InterPro" id="IPR040198">
    <property type="entry name" value="Fido_containing"/>
</dbReference>
<reference evidence="5 6" key="1">
    <citation type="submission" date="2018-06" db="EMBL/GenBank/DDBJ databases">
        <title>Comparative genomics reveals the genomic features of Rhizophagus irregularis, R. cerebriforme, R. diaphanum and Gigaspora rosea, and their symbiotic lifestyle signature.</title>
        <authorList>
            <person name="Morin E."/>
            <person name="San Clemente H."/>
            <person name="Chen E.C.H."/>
            <person name="De La Providencia I."/>
            <person name="Hainaut M."/>
            <person name="Kuo A."/>
            <person name="Kohler A."/>
            <person name="Murat C."/>
            <person name="Tang N."/>
            <person name="Roy S."/>
            <person name="Loubradou J."/>
            <person name="Henrissat B."/>
            <person name="Grigoriev I.V."/>
            <person name="Corradi N."/>
            <person name="Roux C."/>
            <person name="Martin F.M."/>
        </authorList>
    </citation>
    <scope>NUCLEOTIDE SEQUENCE [LARGE SCALE GENOMIC DNA]</scope>
    <source>
        <strain evidence="5 6">DAOM 194757</strain>
    </source>
</reference>
<organism evidence="5 6">
    <name type="scientific">Gigaspora rosea</name>
    <dbReference type="NCBI Taxonomy" id="44941"/>
    <lineage>
        <taxon>Eukaryota</taxon>
        <taxon>Fungi</taxon>
        <taxon>Fungi incertae sedis</taxon>
        <taxon>Mucoromycota</taxon>
        <taxon>Glomeromycotina</taxon>
        <taxon>Glomeromycetes</taxon>
        <taxon>Diversisporales</taxon>
        <taxon>Gigasporaceae</taxon>
        <taxon>Gigaspora</taxon>
    </lineage>
</organism>
<dbReference type="EMBL" id="QKWP01001166">
    <property type="protein sequence ID" value="RIB11166.1"/>
    <property type="molecule type" value="Genomic_DNA"/>
</dbReference>
<dbReference type="PANTHER" id="PTHR13504">
    <property type="entry name" value="FIDO DOMAIN-CONTAINING PROTEIN DDB_G0283145"/>
    <property type="match status" value="1"/>
</dbReference>
<feature type="site" description="Important for autoinhibition of adenylyltransferase activity" evidence="3">
    <location>
        <position position="63"/>
    </location>
</feature>
<dbReference type="AlphaFoldDB" id="A0A397UVD3"/>
<evidence type="ECO:0000256" key="3">
    <source>
        <dbReference type="PIRSR" id="PIRSR640198-3"/>
    </source>
</evidence>
<dbReference type="Proteomes" id="UP000266673">
    <property type="component" value="Unassembled WGS sequence"/>
</dbReference>
<evidence type="ECO:0000259" key="4">
    <source>
        <dbReference type="PROSITE" id="PS51459"/>
    </source>
</evidence>
<accession>A0A397UVD3</accession>
<comment type="caution">
    <text evidence="5">The sequence shown here is derived from an EMBL/GenBank/DDBJ whole genome shotgun (WGS) entry which is preliminary data.</text>
</comment>
<protein>
    <submittedName>
        <fullName evidence="5">Fido domain-containing protein</fullName>
    </submittedName>
</protein>
<dbReference type="PANTHER" id="PTHR13504:SF38">
    <property type="entry name" value="FIDO DOMAIN-CONTAINING PROTEIN"/>
    <property type="match status" value="1"/>
</dbReference>
<dbReference type="Pfam" id="PF02661">
    <property type="entry name" value="Fic"/>
    <property type="match status" value="1"/>
</dbReference>
<dbReference type="InterPro" id="IPR003812">
    <property type="entry name" value="Fido"/>
</dbReference>
<proteinExistence type="predicted"/>
<name>A0A397UVD3_9GLOM</name>
<dbReference type="OrthoDB" id="439046at2759"/>